<accession>A0A4C1U6K5</accession>
<feature type="region of interest" description="Disordered" evidence="1">
    <location>
        <begin position="63"/>
        <end position="84"/>
    </location>
</feature>
<proteinExistence type="predicted"/>
<evidence type="ECO:0000256" key="1">
    <source>
        <dbReference type="SAM" id="MobiDB-lite"/>
    </source>
</evidence>
<protein>
    <submittedName>
        <fullName evidence="2">Uncharacterized protein</fullName>
    </submittedName>
</protein>
<dbReference type="AlphaFoldDB" id="A0A4C1U6K5"/>
<comment type="caution">
    <text evidence="2">The sequence shown here is derived from an EMBL/GenBank/DDBJ whole genome shotgun (WGS) entry which is preliminary data.</text>
</comment>
<name>A0A4C1U6K5_EUMVA</name>
<reference evidence="2 3" key="1">
    <citation type="journal article" date="2019" name="Commun. Biol.">
        <title>The bagworm genome reveals a unique fibroin gene that provides high tensile strength.</title>
        <authorList>
            <person name="Kono N."/>
            <person name="Nakamura H."/>
            <person name="Ohtoshi R."/>
            <person name="Tomita M."/>
            <person name="Numata K."/>
            <person name="Arakawa K."/>
        </authorList>
    </citation>
    <scope>NUCLEOTIDE SEQUENCE [LARGE SCALE GENOMIC DNA]</scope>
</reference>
<evidence type="ECO:0000313" key="2">
    <source>
        <dbReference type="EMBL" id="GBP21995.1"/>
    </source>
</evidence>
<keyword evidence="3" id="KW-1185">Reference proteome</keyword>
<dbReference type="EMBL" id="BGZK01000135">
    <property type="protein sequence ID" value="GBP21995.1"/>
    <property type="molecule type" value="Genomic_DNA"/>
</dbReference>
<sequence length="214" mass="22765">MPPLAFTFAKSAAPAGCGRTETSASLAAAFLRSRKPCAECGDARALKSSTAHAPPTVLRLTDTERAGCGPAGSDGGTRRAADTRGGSCRLSLSLTIIYFISNDDANQTNKSILYPVSQESVNGERLSCVAARPTATRHVSHVTISVWGLKANPAGAVLLLLTIAVHYTRLMFYLQSVLESKSLRFGPSAFVLSEPVVKTRALCNGKLSRYRYNT</sequence>
<gene>
    <name evidence="2" type="ORF">EVAR_18636_1</name>
</gene>
<evidence type="ECO:0000313" key="3">
    <source>
        <dbReference type="Proteomes" id="UP000299102"/>
    </source>
</evidence>
<dbReference type="Proteomes" id="UP000299102">
    <property type="component" value="Unassembled WGS sequence"/>
</dbReference>
<organism evidence="2 3">
    <name type="scientific">Eumeta variegata</name>
    <name type="common">Bagworm moth</name>
    <name type="synonym">Eumeta japonica</name>
    <dbReference type="NCBI Taxonomy" id="151549"/>
    <lineage>
        <taxon>Eukaryota</taxon>
        <taxon>Metazoa</taxon>
        <taxon>Ecdysozoa</taxon>
        <taxon>Arthropoda</taxon>
        <taxon>Hexapoda</taxon>
        <taxon>Insecta</taxon>
        <taxon>Pterygota</taxon>
        <taxon>Neoptera</taxon>
        <taxon>Endopterygota</taxon>
        <taxon>Lepidoptera</taxon>
        <taxon>Glossata</taxon>
        <taxon>Ditrysia</taxon>
        <taxon>Tineoidea</taxon>
        <taxon>Psychidae</taxon>
        <taxon>Oiketicinae</taxon>
        <taxon>Eumeta</taxon>
    </lineage>
</organism>